<protein>
    <recommendedName>
        <fullName evidence="6">Probable hydrogen peroxide-inducible genes activator</fullName>
    </recommendedName>
</protein>
<organism evidence="8 9">
    <name type="scientific">Corynebacterium tapiri</name>
    <dbReference type="NCBI Taxonomy" id="1448266"/>
    <lineage>
        <taxon>Bacteria</taxon>
        <taxon>Bacillati</taxon>
        <taxon>Actinomycetota</taxon>
        <taxon>Actinomycetes</taxon>
        <taxon>Mycobacteriales</taxon>
        <taxon>Corynebacteriaceae</taxon>
        <taxon>Corynebacterium</taxon>
    </lineage>
</organism>
<dbReference type="PANTHER" id="PTHR30346">
    <property type="entry name" value="TRANSCRIPTIONAL DUAL REGULATOR HCAR-RELATED"/>
    <property type="match status" value="1"/>
</dbReference>
<sequence length="312" mass="33338">MSSKEYRPTLAQLRTFVTIAEQKHFGSAAAQLGISQPSLSQALSALEQGLDLQLIERSTRRVIVTTPGERLLPYAKATLEAADAFLAHSRGASGTLSGPVSIGIIPTAAPYILTELLRILGERFPNVEPRIVEEQTASLLHRLRDGQIDAAFLALPTEATGVIELPLYREPFSVVLPTGHALAGRNDLQVADLNDVELLLLDDGHCLRDQVLDLCRRADVNPMTSLSSATSATSLTTTLQLVIGGLGATLVPASALAQEQGRPGMAVAHFAPEVDAGRTMGVVFRGSSSRAEEYAQLGQCFVEAYERSVGQE</sequence>
<feature type="domain" description="HTH lysR-type" evidence="7">
    <location>
        <begin position="8"/>
        <end position="65"/>
    </location>
</feature>
<dbReference type="CDD" id="cd08411">
    <property type="entry name" value="PBP2_OxyR"/>
    <property type="match status" value="1"/>
</dbReference>
<dbReference type="GO" id="GO:0032993">
    <property type="term" value="C:protein-DNA complex"/>
    <property type="evidence" value="ECO:0007669"/>
    <property type="project" value="TreeGrafter"/>
</dbReference>
<dbReference type="SUPFAM" id="SSF53850">
    <property type="entry name" value="Periplasmic binding protein-like II"/>
    <property type="match status" value="1"/>
</dbReference>
<evidence type="ECO:0000313" key="9">
    <source>
        <dbReference type="Proteomes" id="UP000312032"/>
    </source>
</evidence>
<dbReference type="RefSeq" id="WP_139464821.1">
    <property type="nucleotide sequence ID" value="NZ_VDHJ01000003.1"/>
</dbReference>
<dbReference type="Proteomes" id="UP000312032">
    <property type="component" value="Unassembled WGS sequence"/>
</dbReference>
<evidence type="ECO:0000256" key="4">
    <source>
        <dbReference type="ARBA" id="ARBA00023159"/>
    </source>
</evidence>
<dbReference type="InterPro" id="IPR005119">
    <property type="entry name" value="LysR_subst-bd"/>
</dbReference>
<dbReference type="InterPro" id="IPR000847">
    <property type="entry name" value="LysR_HTH_N"/>
</dbReference>
<keyword evidence="2" id="KW-0805">Transcription regulation</keyword>
<keyword evidence="9" id="KW-1185">Reference proteome</keyword>
<name>A0A5C4U5R3_9CORY</name>
<dbReference type="Pfam" id="PF00126">
    <property type="entry name" value="HTH_1"/>
    <property type="match status" value="1"/>
</dbReference>
<evidence type="ECO:0000259" key="7">
    <source>
        <dbReference type="PROSITE" id="PS50931"/>
    </source>
</evidence>
<dbReference type="SUPFAM" id="SSF46785">
    <property type="entry name" value="Winged helix' DNA-binding domain"/>
    <property type="match status" value="1"/>
</dbReference>
<evidence type="ECO:0000313" key="8">
    <source>
        <dbReference type="EMBL" id="TNL99212.1"/>
    </source>
</evidence>
<keyword evidence="4" id="KW-0010">Activator</keyword>
<dbReference type="AlphaFoldDB" id="A0A5C4U5R3"/>
<dbReference type="OrthoDB" id="9775392at2"/>
<proteinExistence type="inferred from homology"/>
<reference evidence="8 9" key="1">
    <citation type="submission" date="2019-06" db="EMBL/GenBank/DDBJ databases">
        <authorList>
            <person name="Li J."/>
        </authorList>
    </citation>
    <scope>NUCLEOTIDE SEQUENCE [LARGE SCALE GENOMIC DNA]</scope>
    <source>
        <strain evidence="8 9">LMG 28165</strain>
    </source>
</reference>
<dbReference type="InterPro" id="IPR036390">
    <property type="entry name" value="WH_DNA-bd_sf"/>
</dbReference>
<evidence type="ECO:0000256" key="2">
    <source>
        <dbReference type="ARBA" id="ARBA00023015"/>
    </source>
</evidence>
<dbReference type="GO" id="GO:0003700">
    <property type="term" value="F:DNA-binding transcription factor activity"/>
    <property type="evidence" value="ECO:0007669"/>
    <property type="project" value="InterPro"/>
</dbReference>
<evidence type="ECO:0000256" key="6">
    <source>
        <dbReference type="ARBA" id="ARBA00040885"/>
    </source>
</evidence>
<evidence type="ECO:0000256" key="5">
    <source>
        <dbReference type="ARBA" id="ARBA00023163"/>
    </source>
</evidence>
<keyword evidence="3" id="KW-0238">DNA-binding</keyword>
<dbReference type="PROSITE" id="PS50931">
    <property type="entry name" value="HTH_LYSR"/>
    <property type="match status" value="1"/>
</dbReference>
<keyword evidence="5" id="KW-0804">Transcription</keyword>
<dbReference type="GO" id="GO:0003677">
    <property type="term" value="F:DNA binding"/>
    <property type="evidence" value="ECO:0007669"/>
    <property type="project" value="UniProtKB-KW"/>
</dbReference>
<dbReference type="Pfam" id="PF03466">
    <property type="entry name" value="LysR_substrate"/>
    <property type="match status" value="1"/>
</dbReference>
<comment type="similarity">
    <text evidence="1">Belongs to the LysR transcriptional regulatory family.</text>
</comment>
<evidence type="ECO:0000256" key="1">
    <source>
        <dbReference type="ARBA" id="ARBA00009437"/>
    </source>
</evidence>
<evidence type="ECO:0000256" key="3">
    <source>
        <dbReference type="ARBA" id="ARBA00023125"/>
    </source>
</evidence>
<accession>A0A5C4U5R3</accession>
<dbReference type="PRINTS" id="PR00039">
    <property type="entry name" value="HTHLYSR"/>
</dbReference>
<dbReference type="InterPro" id="IPR036388">
    <property type="entry name" value="WH-like_DNA-bd_sf"/>
</dbReference>
<dbReference type="Gene3D" id="3.40.190.10">
    <property type="entry name" value="Periplasmic binding protein-like II"/>
    <property type="match status" value="2"/>
</dbReference>
<dbReference type="EMBL" id="VDHJ01000003">
    <property type="protein sequence ID" value="TNL99212.1"/>
    <property type="molecule type" value="Genomic_DNA"/>
</dbReference>
<dbReference type="Gene3D" id="1.10.10.10">
    <property type="entry name" value="Winged helix-like DNA-binding domain superfamily/Winged helix DNA-binding domain"/>
    <property type="match status" value="1"/>
</dbReference>
<dbReference type="FunFam" id="1.10.10.10:FF:000001">
    <property type="entry name" value="LysR family transcriptional regulator"/>
    <property type="match status" value="1"/>
</dbReference>
<dbReference type="PANTHER" id="PTHR30346:SF26">
    <property type="entry name" value="HYDROGEN PEROXIDE-INDUCIBLE GENES ACTIVATOR"/>
    <property type="match status" value="1"/>
</dbReference>
<gene>
    <name evidence="8" type="ORF">FHE74_02320</name>
</gene>
<comment type="caution">
    <text evidence="8">The sequence shown here is derived from an EMBL/GenBank/DDBJ whole genome shotgun (WGS) entry which is preliminary data.</text>
</comment>